<evidence type="ECO:0000313" key="2">
    <source>
        <dbReference type="EMBL" id="SFL15137.1"/>
    </source>
</evidence>
<dbReference type="RefSeq" id="WP_090941887.1">
    <property type="nucleotide sequence ID" value="NZ_FOKJ01000194.1"/>
</dbReference>
<sequence length="107" mass="11408">MAFDIEEVLDGMLDAAAGVLSAEWPKVRACVKTALEEERDALEAIAKARLNGEIDDDEMNSQLKDEKETLKAALLVCKVKGKIAAQKAANAAIKVLSDAIKAALKAL</sequence>
<protein>
    <submittedName>
        <fullName evidence="2">Uncharacterized protein</fullName>
    </submittedName>
</protein>
<evidence type="ECO:0000313" key="1">
    <source>
        <dbReference type="EMBL" id="SFB65267.1"/>
    </source>
</evidence>
<proteinExistence type="predicted"/>
<dbReference type="EMBL" id="FOSX01000064">
    <property type="protein sequence ID" value="SFL15137.1"/>
    <property type="molecule type" value="Genomic_DNA"/>
</dbReference>
<keyword evidence="3" id="KW-1185">Reference proteome</keyword>
<gene>
    <name evidence="1" type="ORF">SAMN04244571_04796</name>
    <name evidence="2" type="ORF">SAMN04244574_03301</name>
</gene>
<dbReference type="Proteomes" id="UP000199579">
    <property type="component" value="Unassembled WGS sequence"/>
</dbReference>
<name>A0A1I4FE34_9GAMM</name>
<dbReference type="EMBL" id="FOKJ01000194">
    <property type="protein sequence ID" value="SFB65267.1"/>
    <property type="molecule type" value="Genomic_DNA"/>
</dbReference>
<organism evidence="2 4">
    <name type="scientific">Azotobacter beijerinckii</name>
    <dbReference type="NCBI Taxonomy" id="170623"/>
    <lineage>
        <taxon>Bacteria</taxon>
        <taxon>Pseudomonadati</taxon>
        <taxon>Pseudomonadota</taxon>
        <taxon>Gammaproteobacteria</taxon>
        <taxon>Pseudomonadales</taxon>
        <taxon>Pseudomonadaceae</taxon>
        <taxon>Azotobacter</taxon>
    </lineage>
</organism>
<evidence type="ECO:0000313" key="3">
    <source>
        <dbReference type="Proteomes" id="UP000198861"/>
    </source>
</evidence>
<dbReference type="Proteomes" id="UP000198861">
    <property type="component" value="Unassembled WGS sequence"/>
</dbReference>
<dbReference type="AlphaFoldDB" id="A0A1I4FE34"/>
<evidence type="ECO:0000313" key="4">
    <source>
        <dbReference type="Proteomes" id="UP000199579"/>
    </source>
</evidence>
<reference evidence="2 4" key="2">
    <citation type="submission" date="2016-10" db="EMBL/GenBank/DDBJ databases">
        <authorList>
            <person name="de Groot N.N."/>
        </authorList>
    </citation>
    <scope>NUCLEOTIDE SEQUENCE [LARGE SCALE GENOMIC DNA]</scope>
    <source>
        <strain evidence="2 4">DSM 381</strain>
    </source>
</reference>
<accession>A0A1I4FE34</accession>
<reference evidence="1 3" key="1">
    <citation type="submission" date="2016-10" db="EMBL/GenBank/DDBJ databases">
        <authorList>
            <person name="Varghese N."/>
            <person name="Submissions S."/>
        </authorList>
    </citation>
    <scope>NUCLEOTIDE SEQUENCE [LARGE SCALE GENOMIC DNA]</scope>
    <source>
        <strain evidence="1 3">DSM 282</strain>
    </source>
</reference>